<gene>
    <name evidence="3" type="primary">LOC125554172</name>
</gene>
<evidence type="ECO:0000259" key="2">
    <source>
        <dbReference type="PROSITE" id="PS50026"/>
    </source>
</evidence>
<evidence type="ECO:0000313" key="3">
    <source>
        <dbReference type="EnsemblPlants" id="TuG1812G0400003191.01.T02.cds339921"/>
    </source>
</evidence>
<evidence type="ECO:0000313" key="4">
    <source>
        <dbReference type="Proteomes" id="UP000015106"/>
    </source>
</evidence>
<feature type="domain" description="EGF-like" evidence="2">
    <location>
        <begin position="5"/>
        <end position="42"/>
    </location>
</feature>
<accession>A0A8R7U995</accession>
<protein>
    <recommendedName>
        <fullName evidence="2">EGF-like domain-containing protein</fullName>
    </recommendedName>
</protein>
<keyword evidence="1" id="KW-0245">EGF-like domain</keyword>
<proteinExistence type="predicted"/>
<organism evidence="3 4">
    <name type="scientific">Triticum urartu</name>
    <name type="common">Red wild einkorn</name>
    <name type="synonym">Crithodium urartu</name>
    <dbReference type="NCBI Taxonomy" id="4572"/>
    <lineage>
        <taxon>Eukaryota</taxon>
        <taxon>Viridiplantae</taxon>
        <taxon>Streptophyta</taxon>
        <taxon>Embryophyta</taxon>
        <taxon>Tracheophyta</taxon>
        <taxon>Spermatophyta</taxon>
        <taxon>Magnoliopsida</taxon>
        <taxon>Liliopsida</taxon>
        <taxon>Poales</taxon>
        <taxon>Poaceae</taxon>
        <taxon>BOP clade</taxon>
        <taxon>Pooideae</taxon>
        <taxon>Triticodae</taxon>
        <taxon>Triticeae</taxon>
        <taxon>Triticinae</taxon>
        <taxon>Triticum</taxon>
    </lineage>
</organism>
<dbReference type="PROSITE" id="PS50026">
    <property type="entry name" value="EGF_3"/>
    <property type="match status" value="1"/>
</dbReference>
<dbReference type="PANTHER" id="PTHR33881">
    <property type="entry name" value="NEUROGENIC LOCUS NOTCH-LIKE PROTEIN"/>
    <property type="match status" value="1"/>
</dbReference>
<keyword evidence="4" id="KW-1185">Reference proteome</keyword>
<dbReference type="EnsemblPlants" id="TuG1812G0400003191.01.T02">
    <property type="protein sequence ID" value="TuG1812G0400003191.01.T02.cds339921"/>
    <property type="gene ID" value="TuG1812G0400003191.01"/>
</dbReference>
<dbReference type="InterPro" id="IPR000742">
    <property type="entry name" value="EGF"/>
</dbReference>
<reference evidence="3" key="3">
    <citation type="submission" date="2022-06" db="UniProtKB">
        <authorList>
            <consortium name="EnsemblPlants"/>
        </authorList>
    </citation>
    <scope>IDENTIFICATION</scope>
</reference>
<reference evidence="4" key="1">
    <citation type="journal article" date="2013" name="Nature">
        <title>Draft genome of the wheat A-genome progenitor Triticum urartu.</title>
        <authorList>
            <person name="Ling H.Q."/>
            <person name="Zhao S."/>
            <person name="Liu D."/>
            <person name="Wang J."/>
            <person name="Sun H."/>
            <person name="Zhang C."/>
            <person name="Fan H."/>
            <person name="Li D."/>
            <person name="Dong L."/>
            <person name="Tao Y."/>
            <person name="Gao C."/>
            <person name="Wu H."/>
            <person name="Li Y."/>
            <person name="Cui Y."/>
            <person name="Guo X."/>
            <person name="Zheng S."/>
            <person name="Wang B."/>
            <person name="Yu K."/>
            <person name="Liang Q."/>
            <person name="Yang W."/>
            <person name="Lou X."/>
            <person name="Chen J."/>
            <person name="Feng M."/>
            <person name="Jian J."/>
            <person name="Zhang X."/>
            <person name="Luo G."/>
            <person name="Jiang Y."/>
            <person name="Liu J."/>
            <person name="Wang Z."/>
            <person name="Sha Y."/>
            <person name="Zhang B."/>
            <person name="Wu H."/>
            <person name="Tang D."/>
            <person name="Shen Q."/>
            <person name="Xue P."/>
            <person name="Zou S."/>
            <person name="Wang X."/>
            <person name="Liu X."/>
            <person name="Wang F."/>
            <person name="Yang Y."/>
            <person name="An X."/>
            <person name="Dong Z."/>
            <person name="Zhang K."/>
            <person name="Zhang X."/>
            <person name="Luo M.C."/>
            <person name="Dvorak J."/>
            <person name="Tong Y."/>
            <person name="Wang J."/>
            <person name="Yang H."/>
            <person name="Li Z."/>
            <person name="Wang D."/>
            <person name="Zhang A."/>
            <person name="Wang J."/>
        </authorList>
    </citation>
    <scope>NUCLEOTIDE SEQUENCE</scope>
    <source>
        <strain evidence="4">cv. G1812</strain>
    </source>
</reference>
<dbReference type="Proteomes" id="UP000015106">
    <property type="component" value="Chromosome 4"/>
</dbReference>
<evidence type="ECO:0000256" key="1">
    <source>
        <dbReference type="PROSITE-ProRule" id="PRU00076"/>
    </source>
</evidence>
<name>A0A8R7U995_TRIUA</name>
<reference evidence="3" key="2">
    <citation type="submission" date="2018-03" db="EMBL/GenBank/DDBJ databases">
        <title>The Triticum urartu genome reveals the dynamic nature of wheat genome evolution.</title>
        <authorList>
            <person name="Ling H."/>
            <person name="Ma B."/>
            <person name="Shi X."/>
            <person name="Liu H."/>
            <person name="Dong L."/>
            <person name="Sun H."/>
            <person name="Cao Y."/>
            <person name="Gao Q."/>
            <person name="Zheng S."/>
            <person name="Li Y."/>
            <person name="Yu Y."/>
            <person name="Du H."/>
            <person name="Qi M."/>
            <person name="Li Y."/>
            <person name="Yu H."/>
            <person name="Cui Y."/>
            <person name="Wang N."/>
            <person name="Chen C."/>
            <person name="Wu H."/>
            <person name="Zhao Y."/>
            <person name="Zhang J."/>
            <person name="Li Y."/>
            <person name="Zhou W."/>
            <person name="Zhang B."/>
            <person name="Hu W."/>
            <person name="Eijk M."/>
            <person name="Tang J."/>
            <person name="Witsenboer H."/>
            <person name="Zhao S."/>
            <person name="Li Z."/>
            <person name="Zhang A."/>
            <person name="Wang D."/>
            <person name="Liang C."/>
        </authorList>
    </citation>
    <scope>NUCLEOTIDE SEQUENCE [LARGE SCALE GENOMIC DNA]</scope>
    <source>
        <strain evidence="3">cv. G1812</strain>
    </source>
</reference>
<dbReference type="AlphaFoldDB" id="A0A8R7U995"/>
<sequence length="192" mass="21785">MCTILFTACDLAYCGSGGTCKNATGLSYHCECKEGFSNVLNMTTMPCFQDCKIIWTQATSHLYSKTTHLTSNSWHHFRFLRSGLRSHRDPTIHKLQFYSTTSWLCKCFKQLQCTCSRYKRLPSDMSRHLHRSYVRVNLLSSPLCYIICRICFAANSTSSANIGLTGHGSGDMNRGWFIPRYNTRGSICSRTG</sequence>
<dbReference type="Gramene" id="TuG1812G0400003191.01.T02">
    <property type="protein sequence ID" value="TuG1812G0400003191.01.T02.cds339921"/>
    <property type="gene ID" value="TuG1812G0400003191.01"/>
</dbReference>
<dbReference type="PANTHER" id="PTHR33881:SF17">
    <property type="entry name" value="EGF-LIKE DOMAIN-CONTAINING PROTEIN"/>
    <property type="match status" value="1"/>
</dbReference>
<comment type="caution">
    <text evidence="1">Lacks conserved residue(s) required for the propagation of feature annotation.</text>
</comment>